<proteinExistence type="predicted"/>
<dbReference type="Proteomes" id="UP001208017">
    <property type="component" value="Unassembled WGS sequence"/>
</dbReference>
<gene>
    <name evidence="1" type="ORF">OS242_10595</name>
</gene>
<protein>
    <submittedName>
        <fullName evidence="1">Phage tail protein</fullName>
    </submittedName>
</protein>
<dbReference type="NCBIfam" id="TIGR01603">
    <property type="entry name" value="maj_tail_phi13"/>
    <property type="match status" value="1"/>
</dbReference>
<evidence type="ECO:0000313" key="1">
    <source>
        <dbReference type="EMBL" id="MCX7570411.1"/>
    </source>
</evidence>
<evidence type="ECO:0000313" key="2">
    <source>
        <dbReference type="Proteomes" id="UP001208017"/>
    </source>
</evidence>
<keyword evidence="2" id="KW-1185">Reference proteome</keyword>
<dbReference type="InterPro" id="IPR006490">
    <property type="entry name" value="Maj_tail_phi13"/>
</dbReference>
<comment type="caution">
    <text evidence="1">The sequence shown here is derived from an EMBL/GenBank/DDBJ whole genome shotgun (WGS) entry which is preliminary data.</text>
</comment>
<name>A0ABT3X471_9BACL</name>
<accession>A0ABT3X471</accession>
<dbReference type="RefSeq" id="WP_267151656.1">
    <property type="nucleotide sequence ID" value="NZ_JAPMLT010000004.1"/>
</dbReference>
<sequence length="191" mass="21255">MAAPRTNLKNLTVALLTKDDITGATYGPTRKILDAVKASIDPKVSSDKAYGDGVVKYVSEEVTEIEVEFETLGLSLSDQAFLIGGTIENGVLIDGDKNQAPWVAFGFESEKANKKRRFYWLYKGKFSLFKEEFKQKEDKTEFQGDTIKGTFVLRIFDGNWRARGDEDEVGFTAAATWFDAVYEQPADAPAV</sequence>
<reference evidence="1 2" key="1">
    <citation type="submission" date="2022-11" db="EMBL/GenBank/DDBJ databases">
        <title>Study of microbial diversity in lake waters.</title>
        <authorList>
            <person name="Zhang J."/>
        </authorList>
    </citation>
    <scope>NUCLEOTIDE SEQUENCE [LARGE SCALE GENOMIC DNA]</scope>
    <source>
        <strain evidence="1 2">DT12</strain>
    </source>
</reference>
<organism evidence="1 2">
    <name type="scientific">Tumebacillus lacus</name>
    <dbReference type="NCBI Taxonomy" id="2995335"/>
    <lineage>
        <taxon>Bacteria</taxon>
        <taxon>Bacillati</taxon>
        <taxon>Bacillota</taxon>
        <taxon>Bacilli</taxon>
        <taxon>Bacillales</taxon>
        <taxon>Alicyclobacillaceae</taxon>
        <taxon>Tumebacillus</taxon>
    </lineage>
</organism>
<dbReference type="EMBL" id="JAPMLT010000004">
    <property type="protein sequence ID" value="MCX7570411.1"/>
    <property type="molecule type" value="Genomic_DNA"/>
</dbReference>